<dbReference type="InterPro" id="IPR003340">
    <property type="entry name" value="B3_DNA-bd"/>
</dbReference>
<accession>A0AAV5FRD3</accession>
<evidence type="ECO:0000256" key="7">
    <source>
        <dbReference type="ARBA" id="ARBA00023242"/>
    </source>
</evidence>
<evidence type="ECO:0008006" key="13">
    <source>
        <dbReference type="Google" id="ProtNLM"/>
    </source>
</evidence>
<feature type="domain" description="PB1" evidence="10">
    <location>
        <begin position="430"/>
        <end position="512"/>
    </location>
</feature>
<dbReference type="SUPFAM" id="SSF101936">
    <property type="entry name" value="DNA-binding pseudobarrel domain"/>
    <property type="match status" value="1"/>
</dbReference>
<keyword evidence="8" id="KW-0927">Auxin signaling pathway</keyword>
<evidence type="ECO:0000313" key="11">
    <source>
        <dbReference type="EMBL" id="GJN38244.1"/>
    </source>
</evidence>
<evidence type="ECO:0000259" key="10">
    <source>
        <dbReference type="PROSITE" id="PS51745"/>
    </source>
</evidence>
<keyword evidence="12" id="KW-1185">Reference proteome</keyword>
<evidence type="ECO:0000256" key="8">
    <source>
        <dbReference type="ARBA" id="ARBA00023294"/>
    </source>
</evidence>
<evidence type="ECO:0000256" key="5">
    <source>
        <dbReference type="ARBA" id="ARBA00023125"/>
    </source>
</evidence>
<keyword evidence="5" id="KW-0238">DNA-binding</keyword>
<dbReference type="Gene3D" id="3.10.20.90">
    <property type="entry name" value="Phosphatidylinositol 3-kinase Catalytic Subunit, Chain A, domain 1"/>
    <property type="match status" value="1"/>
</dbReference>
<dbReference type="EMBL" id="BQKI01000095">
    <property type="protein sequence ID" value="GJN38244.1"/>
    <property type="molecule type" value="Genomic_DNA"/>
</dbReference>
<protein>
    <recommendedName>
        <fullName evidence="13">Auxin response factor</fullName>
    </recommendedName>
</protein>
<dbReference type="InterPro" id="IPR015300">
    <property type="entry name" value="DNA-bd_pseudobarrel_sf"/>
</dbReference>
<evidence type="ECO:0000256" key="3">
    <source>
        <dbReference type="ARBA" id="ARBA00007853"/>
    </source>
</evidence>
<dbReference type="SUPFAM" id="SSF54277">
    <property type="entry name" value="CAD &amp; PB1 domains"/>
    <property type="match status" value="1"/>
</dbReference>
<dbReference type="GO" id="GO:0006355">
    <property type="term" value="P:regulation of DNA-templated transcription"/>
    <property type="evidence" value="ECO:0007669"/>
    <property type="project" value="InterPro"/>
</dbReference>
<dbReference type="PROSITE" id="PS50863">
    <property type="entry name" value="B3"/>
    <property type="match status" value="1"/>
</dbReference>
<dbReference type="GO" id="GO:0009734">
    <property type="term" value="P:auxin-activated signaling pathway"/>
    <property type="evidence" value="ECO:0007669"/>
    <property type="project" value="UniProtKB-KW"/>
</dbReference>
<dbReference type="AlphaFoldDB" id="A0AAV5FRD3"/>
<comment type="function">
    <text evidence="1">Auxin response factors (ARFs) are transcriptional factors that bind specifically to the DNA sequence 5'-TGTCTC-3' found in the auxin-responsive promoter elements (AuxREs).</text>
</comment>
<evidence type="ECO:0000313" key="12">
    <source>
        <dbReference type="Proteomes" id="UP001054889"/>
    </source>
</evidence>
<dbReference type="Proteomes" id="UP001054889">
    <property type="component" value="Unassembled WGS sequence"/>
</dbReference>
<evidence type="ECO:0000256" key="1">
    <source>
        <dbReference type="ARBA" id="ARBA00003182"/>
    </source>
</evidence>
<dbReference type="GO" id="GO:0005634">
    <property type="term" value="C:nucleus"/>
    <property type="evidence" value="ECO:0007669"/>
    <property type="project" value="UniProtKB-SubCell"/>
</dbReference>
<dbReference type="PROSITE" id="PS51745">
    <property type="entry name" value="PB1"/>
    <property type="match status" value="1"/>
</dbReference>
<dbReference type="InterPro" id="IPR033389">
    <property type="entry name" value="AUX/IAA_dom"/>
</dbReference>
<reference evidence="11" key="2">
    <citation type="submission" date="2021-12" db="EMBL/GenBank/DDBJ databases">
        <title>Resequencing data analysis of finger millet.</title>
        <authorList>
            <person name="Hatakeyama M."/>
            <person name="Aluri S."/>
            <person name="Balachadran M.T."/>
            <person name="Sivarajan S.R."/>
            <person name="Poveda L."/>
            <person name="Shimizu-Inatsugi R."/>
            <person name="Schlapbach R."/>
            <person name="Sreeman S.M."/>
            <person name="Shimizu K.K."/>
        </authorList>
    </citation>
    <scope>NUCLEOTIDE SEQUENCE</scope>
</reference>
<keyword evidence="6" id="KW-0804">Transcription</keyword>
<dbReference type="CDD" id="cd10017">
    <property type="entry name" value="B3_DNA"/>
    <property type="match status" value="1"/>
</dbReference>
<sequence length="529" mass="59274">MAQAREPELFAELWRACAGPLVELPQTDERVFYFLQGHLEQLQEPTDPALLAEQIKMFQVPNKILCKVVNVELKAETETDEMFAQITLQPDPDQVNLPTLPDPPLPQSPRPVVHSFCKILTPSDTSTHGGFSVLRRHANECLPPLDMSMPTPTQELITKDLHGSEWRFKHIYRGQPRRHLLTTGWSTFVTSKKLIAGDAFVYLRFSGTIVDKGDVAPQWQGSEWKTLKVQWDEAANFNGPERVSSWEIEQFDASAPSINIPVQPSTKTKRPREIAENLDVQALEHAQEFWLSGMPQQHEKTVVLESWLKDFNPSNKGTSPTLSDISQKLFQVNSKDARVAPWPGFSAYQAEEPSSKLSCNTALCSYGTEEVTPNFPNVVEEKKGPSMLRLFGVNLINHTKSTASTDKMTVGGGETSTQAACSYEDSGQLSALSKVQMHGNAVGRAVDLANLYGYEQLIGELQAMFEIKDLNSKEKWKVAFTDDDGDTMEIGNDPWLEFCQMVKKIVIYPVEDGRNIEPGPEQQHVKAEF</sequence>
<dbReference type="PANTHER" id="PTHR31384">
    <property type="entry name" value="AUXIN RESPONSE FACTOR 4-RELATED"/>
    <property type="match status" value="1"/>
</dbReference>
<dbReference type="InterPro" id="IPR053793">
    <property type="entry name" value="PB1-like"/>
</dbReference>
<dbReference type="InterPro" id="IPR044835">
    <property type="entry name" value="ARF_plant"/>
</dbReference>
<evidence type="ECO:0000256" key="6">
    <source>
        <dbReference type="ARBA" id="ARBA00023163"/>
    </source>
</evidence>
<keyword evidence="7" id="KW-0539">Nucleus</keyword>
<dbReference type="Pfam" id="PF02309">
    <property type="entry name" value="AUX_IAA"/>
    <property type="match status" value="1"/>
</dbReference>
<dbReference type="PANTHER" id="PTHR31384:SF1">
    <property type="entry name" value="AUXIN RESPONSE FACTOR 9"/>
    <property type="match status" value="1"/>
</dbReference>
<dbReference type="FunFam" id="2.40.330.10:FF:000001">
    <property type="entry name" value="Auxin response factor"/>
    <property type="match status" value="1"/>
</dbReference>
<proteinExistence type="inferred from homology"/>
<dbReference type="GO" id="GO:0003677">
    <property type="term" value="F:DNA binding"/>
    <property type="evidence" value="ECO:0007669"/>
    <property type="project" value="UniProtKB-KW"/>
</dbReference>
<comment type="similarity">
    <text evidence="3">Belongs to the ARF family.</text>
</comment>
<name>A0AAV5FRD3_ELECO</name>
<evidence type="ECO:0000256" key="4">
    <source>
        <dbReference type="ARBA" id="ARBA00023015"/>
    </source>
</evidence>
<dbReference type="SMART" id="SM01019">
    <property type="entry name" value="B3"/>
    <property type="match status" value="1"/>
</dbReference>
<reference evidence="11" key="1">
    <citation type="journal article" date="2018" name="DNA Res.">
        <title>Multiple hybrid de novo genome assembly of finger millet, an orphan allotetraploid crop.</title>
        <authorList>
            <person name="Hatakeyama M."/>
            <person name="Aluri S."/>
            <person name="Balachadran M.T."/>
            <person name="Sivarajan S.R."/>
            <person name="Patrignani A."/>
            <person name="Gruter S."/>
            <person name="Poveda L."/>
            <person name="Shimizu-Inatsugi R."/>
            <person name="Baeten J."/>
            <person name="Francoijs K.J."/>
            <person name="Nataraja K.N."/>
            <person name="Reddy Y.A.N."/>
            <person name="Phadnis S."/>
            <person name="Ravikumar R.L."/>
            <person name="Schlapbach R."/>
            <person name="Sreeman S.M."/>
            <person name="Shimizu K.K."/>
        </authorList>
    </citation>
    <scope>NUCLEOTIDE SEQUENCE</scope>
</reference>
<comment type="subcellular location">
    <subcellularLocation>
        <location evidence="2">Nucleus</location>
    </subcellularLocation>
</comment>
<dbReference type="Gene3D" id="2.40.330.10">
    <property type="entry name" value="DNA-binding pseudobarrel domain"/>
    <property type="match status" value="1"/>
</dbReference>
<gene>
    <name evidence="11" type="primary">gb27268</name>
    <name evidence="11" type="ORF">PR202_gb27268</name>
</gene>
<keyword evidence="4" id="KW-0805">Transcription regulation</keyword>
<comment type="caution">
    <text evidence="11">The sequence shown here is derived from an EMBL/GenBank/DDBJ whole genome shotgun (WGS) entry which is preliminary data.</text>
</comment>
<feature type="domain" description="TF-B3" evidence="9">
    <location>
        <begin position="116"/>
        <end position="223"/>
    </location>
</feature>
<evidence type="ECO:0000256" key="2">
    <source>
        <dbReference type="ARBA" id="ARBA00004123"/>
    </source>
</evidence>
<evidence type="ECO:0000259" key="9">
    <source>
        <dbReference type="PROSITE" id="PS50863"/>
    </source>
</evidence>
<dbReference type="Pfam" id="PF02362">
    <property type="entry name" value="B3"/>
    <property type="match status" value="1"/>
</dbReference>
<organism evidence="11 12">
    <name type="scientific">Eleusine coracana subsp. coracana</name>
    <dbReference type="NCBI Taxonomy" id="191504"/>
    <lineage>
        <taxon>Eukaryota</taxon>
        <taxon>Viridiplantae</taxon>
        <taxon>Streptophyta</taxon>
        <taxon>Embryophyta</taxon>
        <taxon>Tracheophyta</taxon>
        <taxon>Spermatophyta</taxon>
        <taxon>Magnoliopsida</taxon>
        <taxon>Liliopsida</taxon>
        <taxon>Poales</taxon>
        <taxon>Poaceae</taxon>
        <taxon>PACMAD clade</taxon>
        <taxon>Chloridoideae</taxon>
        <taxon>Cynodonteae</taxon>
        <taxon>Eleusininae</taxon>
        <taxon>Eleusine</taxon>
    </lineage>
</organism>